<reference evidence="12" key="2">
    <citation type="submission" date="2025-09" db="UniProtKB">
        <authorList>
            <consortium name="Ensembl"/>
        </authorList>
    </citation>
    <scope>IDENTIFICATION</scope>
</reference>
<evidence type="ECO:0000256" key="8">
    <source>
        <dbReference type="ARBA" id="ARBA00023170"/>
    </source>
</evidence>
<evidence type="ECO:0000256" key="2">
    <source>
        <dbReference type="ARBA" id="ARBA00022475"/>
    </source>
</evidence>
<evidence type="ECO:0000259" key="11">
    <source>
        <dbReference type="PROSITE" id="PS50835"/>
    </source>
</evidence>
<dbReference type="GO" id="GO:0009897">
    <property type="term" value="C:external side of plasma membrane"/>
    <property type="evidence" value="ECO:0007669"/>
    <property type="project" value="TreeGrafter"/>
</dbReference>
<dbReference type="InterPro" id="IPR013106">
    <property type="entry name" value="Ig_V-set"/>
</dbReference>
<reference evidence="12" key="1">
    <citation type="submission" date="2025-08" db="UniProtKB">
        <authorList>
            <consortium name="Ensembl"/>
        </authorList>
    </citation>
    <scope>IDENTIFICATION</scope>
</reference>
<evidence type="ECO:0000256" key="4">
    <source>
        <dbReference type="ARBA" id="ARBA00022729"/>
    </source>
</evidence>
<comment type="subcellular location">
    <subcellularLocation>
        <location evidence="1">Cell membrane</location>
        <topology evidence="1">Single-pass type I membrane protein</topology>
    </subcellularLocation>
</comment>
<dbReference type="Pfam" id="PF07686">
    <property type="entry name" value="V-set"/>
    <property type="match status" value="1"/>
</dbReference>
<keyword evidence="5" id="KW-1133">Transmembrane helix</keyword>
<dbReference type="GO" id="GO:0042102">
    <property type="term" value="P:positive regulation of T cell proliferation"/>
    <property type="evidence" value="ECO:0007669"/>
    <property type="project" value="TreeGrafter"/>
</dbReference>
<sequence length="161" mass="18933">MRRAAFLLQLLYYWSINRKEQDPCEGSDSVILPCKTTPDLPEDIRVEWTRSEPELMMVHMYTNRGDQLNTQDGLYRDRTEMNEDLLRTGDLSLTLKLPTERDTGGYICTIYRDKDILRQKVLLQVKGQRSIIQNRSSSNKRSKTQLNQLINCFFFLISNCF</sequence>
<keyword evidence="10" id="KW-0393">Immunoglobulin domain</keyword>
<evidence type="ECO:0000313" key="12">
    <source>
        <dbReference type="Ensembl" id="ENSACIP00000000282.1"/>
    </source>
</evidence>
<dbReference type="AlphaFoldDB" id="A0A3Q0QPW7"/>
<evidence type="ECO:0000256" key="3">
    <source>
        <dbReference type="ARBA" id="ARBA00022692"/>
    </source>
</evidence>
<keyword evidence="7" id="KW-1015">Disulfide bond</keyword>
<keyword evidence="6" id="KW-0472">Membrane</keyword>
<organism evidence="12 13">
    <name type="scientific">Amphilophus citrinellus</name>
    <name type="common">Midas cichlid</name>
    <name type="synonym">Cichlasoma citrinellum</name>
    <dbReference type="NCBI Taxonomy" id="61819"/>
    <lineage>
        <taxon>Eukaryota</taxon>
        <taxon>Metazoa</taxon>
        <taxon>Chordata</taxon>
        <taxon>Craniata</taxon>
        <taxon>Vertebrata</taxon>
        <taxon>Euteleostomi</taxon>
        <taxon>Actinopterygii</taxon>
        <taxon>Neopterygii</taxon>
        <taxon>Teleostei</taxon>
        <taxon>Neoteleostei</taxon>
        <taxon>Acanthomorphata</taxon>
        <taxon>Ovalentaria</taxon>
        <taxon>Cichlomorphae</taxon>
        <taxon>Cichliformes</taxon>
        <taxon>Cichlidae</taxon>
        <taxon>New World cichlids</taxon>
        <taxon>Cichlasomatinae</taxon>
        <taxon>Heroini</taxon>
        <taxon>Amphilophus</taxon>
    </lineage>
</organism>
<dbReference type="GO" id="GO:0006955">
    <property type="term" value="P:immune response"/>
    <property type="evidence" value="ECO:0007669"/>
    <property type="project" value="TreeGrafter"/>
</dbReference>
<keyword evidence="3" id="KW-0812">Transmembrane</keyword>
<dbReference type="GO" id="GO:0042130">
    <property type="term" value="P:negative regulation of T cell proliferation"/>
    <property type="evidence" value="ECO:0007669"/>
    <property type="project" value="TreeGrafter"/>
</dbReference>
<keyword evidence="2" id="KW-1003">Cell membrane</keyword>
<dbReference type="InterPro" id="IPR051713">
    <property type="entry name" value="T-cell_Activation_Regulation"/>
</dbReference>
<evidence type="ECO:0000256" key="5">
    <source>
        <dbReference type="ARBA" id="ARBA00022989"/>
    </source>
</evidence>
<keyword evidence="8" id="KW-0675">Receptor</keyword>
<dbReference type="GO" id="GO:0071222">
    <property type="term" value="P:cellular response to lipopolysaccharide"/>
    <property type="evidence" value="ECO:0007669"/>
    <property type="project" value="TreeGrafter"/>
</dbReference>
<dbReference type="PROSITE" id="PS50835">
    <property type="entry name" value="IG_LIKE"/>
    <property type="match status" value="1"/>
</dbReference>
<accession>A0A3Q0QPW7</accession>
<evidence type="ECO:0000256" key="9">
    <source>
        <dbReference type="ARBA" id="ARBA00023180"/>
    </source>
</evidence>
<name>A0A3Q0QPW7_AMPCI</name>
<dbReference type="PANTHER" id="PTHR25466:SF14">
    <property type="entry name" value="BUTYROPHILIN SUBFAMILY 2 MEMBER A2-LIKE-RELATED"/>
    <property type="match status" value="1"/>
</dbReference>
<dbReference type="PANTHER" id="PTHR25466">
    <property type="entry name" value="T-LYMPHOCYTE ACTIVATION ANTIGEN"/>
    <property type="match status" value="1"/>
</dbReference>
<dbReference type="SMART" id="SM00406">
    <property type="entry name" value="IGv"/>
    <property type="match status" value="1"/>
</dbReference>
<dbReference type="GO" id="GO:0031295">
    <property type="term" value="P:T cell costimulation"/>
    <property type="evidence" value="ECO:0007669"/>
    <property type="project" value="TreeGrafter"/>
</dbReference>
<proteinExistence type="predicted"/>
<feature type="domain" description="Ig-like" evidence="11">
    <location>
        <begin position="25"/>
        <end position="124"/>
    </location>
</feature>
<evidence type="ECO:0000256" key="7">
    <source>
        <dbReference type="ARBA" id="ARBA00023157"/>
    </source>
</evidence>
<keyword evidence="9" id="KW-0325">Glycoprotein</keyword>
<dbReference type="InterPro" id="IPR036179">
    <property type="entry name" value="Ig-like_dom_sf"/>
</dbReference>
<evidence type="ECO:0000256" key="1">
    <source>
        <dbReference type="ARBA" id="ARBA00004251"/>
    </source>
</evidence>
<dbReference type="GO" id="GO:0007166">
    <property type="term" value="P:cell surface receptor signaling pathway"/>
    <property type="evidence" value="ECO:0007669"/>
    <property type="project" value="TreeGrafter"/>
</dbReference>
<dbReference type="SUPFAM" id="SSF48726">
    <property type="entry name" value="Immunoglobulin"/>
    <property type="match status" value="1"/>
</dbReference>
<protein>
    <recommendedName>
        <fullName evidence="11">Ig-like domain-containing protein</fullName>
    </recommendedName>
</protein>
<keyword evidence="4" id="KW-0732">Signal</keyword>
<dbReference type="GeneTree" id="ENSGT00970000193445"/>
<keyword evidence="13" id="KW-1185">Reference proteome</keyword>
<dbReference type="InterPro" id="IPR007110">
    <property type="entry name" value="Ig-like_dom"/>
</dbReference>
<dbReference type="InterPro" id="IPR013783">
    <property type="entry name" value="Ig-like_fold"/>
</dbReference>
<dbReference type="Proteomes" id="UP000261340">
    <property type="component" value="Unplaced"/>
</dbReference>
<evidence type="ECO:0000313" key="13">
    <source>
        <dbReference type="Proteomes" id="UP000261340"/>
    </source>
</evidence>
<evidence type="ECO:0000256" key="6">
    <source>
        <dbReference type="ARBA" id="ARBA00023136"/>
    </source>
</evidence>
<dbReference type="Ensembl" id="ENSACIT00000000299.1">
    <property type="protein sequence ID" value="ENSACIP00000000282.1"/>
    <property type="gene ID" value="ENSACIG00000000271.1"/>
</dbReference>
<dbReference type="Gene3D" id="2.60.40.10">
    <property type="entry name" value="Immunoglobulins"/>
    <property type="match status" value="1"/>
</dbReference>
<evidence type="ECO:0000256" key="10">
    <source>
        <dbReference type="ARBA" id="ARBA00023319"/>
    </source>
</evidence>